<reference evidence="2" key="1">
    <citation type="journal article" date="2015" name="Nat. Genet.">
        <title>The genome and transcriptome of the zoonotic hookworm Ancylostoma ceylanicum identify infection-specific gene families.</title>
        <authorList>
            <person name="Schwarz E.M."/>
            <person name="Hu Y."/>
            <person name="Antoshechkin I."/>
            <person name="Miller M.M."/>
            <person name="Sternberg P.W."/>
            <person name="Aroian R.V."/>
        </authorList>
    </citation>
    <scope>NUCLEOTIDE SEQUENCE</scope>
    <source>
        <strain evidence="2">HY135</strain>
    </source>
</reference>
<comment type="caution">
    <text evidence="1">The sequence shown here is derived from an EMBL/GenBank/DDBJ whole genome shotgun (WGS) entry which is preliminary data.</text>
</comment>
<organism evidence="1 2">
    <name type="scientific">Ancylostoma ceylanicum</name>
    <dbReference type="NCBI Taxonomy" id="53326"/>
    <lineage>
        <taxon>Eukaryota</taxon>
        <taxon>Metazoa</taxon>
        <taxon>Ecdysozoa</taxon>
        <taxon>Nematoda</taxon>
        <taxon>Chromadorea</taxon>
        <taxon>Rhabditida</taxon>
        <taxon>Rhabditina</taxon>
        <taxon>Rhabditomorpha</taxon>
        <taxon>Strongyloidea</taxon>
        <taxon>Ancylostomatidae</taxon>
        <taxon>Ancylostomatinae</taxon>
        <taxon>Ancylostoma</taxon>
    </lineage>
</organism>
<dbReference type="EMBL" id="JARK01000055">
    <property type="protein sequence ID" value="EYC44611.1"/>
    <property type="molecule type" value="Genomic_DNA"/>
</dbReference>
<dbReference type="AlphaFoldDB" id="A0A016WYG2"/>
<sequence length="70" mass="7804">MDLIAVGGRDGVRNPQHATHYTNPDCEWCDQRDRFSLLNGGLQSFYDDGIDLDAPIGGDGQHLQFYGNLH</sequence>
<keyword evidence="2" id="KW-1185">Reference proteome</keyword>
<gene>
    <name evidence="1" type="primary">Acey_s0455.g1751</name>
    <name evidence="1" type="ORF">Y032_0455g1751</name>
</gene>
<evidence type="ECO:0000313" key="1">
    <source>
        <dbReference type="EMBL" id="EYC44611.1"/>
    </source>
</evidence>
<dbReference type="Proteomes" id="UP000024635">
    <property type="component" value="Unassembled WGS sequence"/>
</dbReference>
<protein>
    <submittedName>
        <fullName evidence="1">Uncharacterized protein</fullName>
    </submittedName>
</protein>
<accession>A0A016WYG2</accession>
<evidence type="ECO:0000313" key="2">
    <source>
        <dbReference type="Proteomes" id="UP000024635"/>
    </source>
</evidence>
<proteinExistence type="predicted"/>
<name>A0A016WYG2_9BILA</name>